<evidence type="ECO:0000259" key="1">
    <source>
        <dbReference type="PROSITE" id="PS50097"/>
    </source>
</evidence>
<dbReference type="CDD" id="cd00121">
    <property type="entry name" value="MATH"/>
    <property type="match status" value="1"/>
</dbReference>
<gene>
    <name evidence="2" type="primary">Cnig_chr_III.g9095</name>
    <name evidence="2" type="ORF">B9Z55_009095</name>
</gene>
<dbReference type="Gene3D" id="3.30.710.10">
    <property type="entry name" value="Potassium Channel Kv1.1, Chain A"/>
    <property type="match status" value="1"/>
</dbReference>
<dbReference type="InterPro" id="IPR052664">
    <property type="entry name" value="BTB-MATH_domain_protein"/>
</dbReference>
<accession>A0A2G5UQJ1</accession>
<feature type="domain" description="BTB" evidence="1">
    <location>
        <begin position="157"/>
        <end position="218"/>
    </location>
</feature>
<evidence type="ECO:0000313" key="3">
    <source>
        <dbReference type="Proteomes" id="UP000230233"/>
    </source>
</evidence>
<dbReference type="EMBL" id="PDUG01000003">
    <property type="protein sequence ID" value="PIC41804.1"/>
    <property type="molecule type" value="Genomic_DNA"/>
</dbReference>
<sequence length="315" mass="36782">MSAVRAENTDKTFVIKHVFENVSSYEEDWKKLKFHDGPKENHFGATWIITMMEQESGSLPVIRLSCYKEDRGHWRIYSEVTLKIMKTDGTWETCITDDSSVSDMLSRCIMDMPDGELSDYLVDGRLSMEIEVKIKKEEISGAPWLRKFNDAEAREFSDIVLVAGTDEFHINKMYLSLHSTYFKSLFSSQKPTESLEKPIIKLDDVHPLDFQRFLEVLYGEPTMWDYSVDETLELAFKYNAKTVIRRCEDFLLSKSEISRKRKFATAVKYDMSTLKRKCIDEAKTTAEIRELAPDNADDFEPKVWEELFREACRSR</sequence>
<dbReference type="InterPro" id="IPR002083">
    <property type="entry name" value="MATH/TRAF_dom"/>
</dbReference>
<proteinExistence type="predicted"/>
<dbReference type="Pfam" id="PF00917">
    <property type="entry name" value="MATH"/>
    <property type="match status" value="1"/>
</dbReference>
<keyword evidence="3" id="KW-1185">Reference proteome</keyword>
<dbReference type="AlphaFoldDB" id="A0A2G5UQJ1"/>
<dbReference type="OrthoDB" id="5862257at2759"/>
<name>A0A2G5UQJ1_9PELO</name>
<organism evidence="2 3">
    <name type="scientific">Caenorhabditis nigoni</name>
    <dbReference type="NCBI Taxonomy" id="1611254"/>
    <lineage>
        <taxon>Eukaryota</taxon>
        <taxon>Metazoa</taxon>
        <taxon>Ecdysozoa</taxon>
        <taxon>Nematoda</taxon>
        <taxon>Chromadorea</taxon>
        <taxon>Rhabditida</taxon>
        <taxon>Rhabditina</taxon>
        <taxon>Rhabditomorpha</taxon>
        <taxon>Rhabditoidea</taxon>
        <taxon>Rhabditidae</taxon>
        <taxon>Peloderinae</taxon>
        <taxon>Caenorhabditis</taxon>
    </lineage>
</organism>
<dbReference type="SMART" id="SM00225">
    <property type="entry name" value="BTB"/>
    <property type="match status" value="1"/>
</dbReference>
<dbReference type="InterPro" id="IPR011333">
    <property type="entry name" value="SKP1/BTB/POZ_sf"/>
</dbReference>
<dbReference type="PANTHER" id="PTHR22743">
    <property type="entry name" value="MEPRIN/TRAF-LIKE MATH FAMILY-C.ELEGANS"/>
    <property type="match status" value="1"/>
</dbReference>
<dbReference type="PROSITE" id="PS50097">
    <property type="entry name" value="BTB"/>
    <property type="match status" value="1"/>
</dbReference>
<dbReference type="CDD" id="cd18186">
    <property type="entry name" value="BTB_POZ_ZBTB_KLHL-like"/>
    <property type="match status" value="1"/>
</dbReference>
<evidence type="ECO:0000313" key="2">
    <source>
        <dbReference type="EMBL" id="PIC41804.1"/>
    </source>
</evidence>
<dbReference type="PANTHER" id="PTHR22743:SF165">
    <property type="entry name" value="BTB AND MATH DOMAIN CONTAINING-RELATED"/>
    <property type="match status" value="1"/>
</dbReference>
<reference evidence="3" key="1">
    <citation type="submission" date="2017-10" db="EMBL/GenBank/DDBJ databases">
        <title>Rapid genome shrinkage in a self-fertile nematode reveals novel sperm competition proteins.</title>
        <authorList>
            <person name="Yin D."/>
            <person name="Schwarz E.M."/>
            <person name="Thomas C.G."/>
            <person name="Felde R.L."/>
            <person name="Korf I.F."/>
            <person name="Cutter A.D."/>
            <person name="Schartner C.M."/>
            <person name="Ralston E.J."/>
            <person name="Meyer B.J."/>
            <person name="Haag E.S."/>
        </authorList>
    </citation>
    <scope>NUCLEOTIDE SEQUENCE [LARGE SCALE GENOMIC DNA]</scope>
    <source>
        <strain evidence="3">JU1422</strain>
    </source>
</reference>
<dbReference type="SUPFAM" id="SSF54695">
    <property type="entry name" value="POZ domain"/>
    <property type="match status" value="1"/>
</dbReference>
<protein>
    <recommendedName>
        <fullName evidence="1">BTB domain-containing protein</fullName>
    </recommendedName>
</protein>
<dbReference type="Pfam" id="PF00651">
    <property type="entry name" value="BTB"/>
    <property type="match status" value="1"/>
</dbReference>
<comment type="caution">
    <text evidence="2">The sequence shown here is derived from an EMBL/GenBank/DDBJ whole genome shotgun (WGS) entry which is preliminary data.</text>
</comment>
<dbReference type="Proteomes" id="UP000230233">
    <property type="component" value="Chromosome III"/>
</dbReference>
<dbReference type="InterPro" id="IPR000210">
    <property type="entry name" value="BTB/POZ_dom"/>
</dbReference>